<comment type="caution">
    <text evidence="1">The sequence shown here is derived from an EMBL/GenBank/DDBJ whole genome shotgun (WGS) entry which is preliminary data.</text>
</comment>
<dbReference type="AlphaFoldDB" id="A0A9E2L563"/>
<name>A0A9E2L563_9BACT</name>
<organism evidence="1 2">
    <name type="scientific">Candidatus Paraprevotella stercoravium</name>
    <dbReference type="NCBI Taxonomy" id="2838725"/>
    <lineage>
        <taxon>Bacteria</taxon>
        <taxon>Pseudomonadati</taxon>
        <taxon>Bacteroidota</taxon>
        <taxon>Bacteroidia</taxon>
        <taxon>Bacteroidales</taxon>
        <taxon>Prevotellaceae</taxon>
        <taxon>Paraprevotella</taxon>
    </lineage>
</organism>
<accession>A0A9E2L563</accession>
<reference evidence="1" key="1">
    <citation type="journal article" date="2021" name="PeerJ">
        <title>Extensive microbial diversity within the chicken gut microbiome revealed by metagenomics and culture.</title>
        <authorList>
            <person name="Gilroy R."/>
            <person name="Ravi A."/>
            <person name="Getino M."/>
            <person name="Pursley I."/>
            <person name="Horton D.L."/>
            <person name="Alikhan N.F."/>
            <person name="Baker D."/>
            <person name="Gharbi K."/>
            <person name="Hall N."/>
            <person name="Watson M."/>
            <person name="Adriaenssens E.M."/>
            <person name="Foster-Nyarko E."/>
            <person name="Jarju S."/>
            <person name="Secka A."/>
            <person name="Antonio M."/>
            <person name="Oren A."/>
            <person name="Chaudhuri R.R."/>
            <person name="La Ragione R."/>
            <person name="Hildebrand F."/>
            <person name="Pallen M.J."/>
        </authorList>
    </citation>
    <scope>NUCLEOTIDE SEQUENCE</scope>
    <source>
        <strain evidence="1">G3-2149</strain>
    </source>
</reference>
<proteinExistence type="predicted"/>
<dbReference type="Proteomes" id="UP000823865">
    <property type="component" value="Unassembled WGS sequence"/>
</dbReference>
<dbReference type="InterPro" id="IPR036514">
    <property type="entry name" value="SGNH_hydro_sf"/>
</dbReference>
<evidence type="ECO:0000313" key="1">
    <source>
        <dbReference type="EMBL" id="MBU3852422.1"/>
    </source>
</evidence>
<gene>
    <name evidence="1" type="ORF">H9789_01080</name>
</gene>
<dbReference type="SUPFAM" id="SSF52266">
    <property type="entry name" value="SGNH hydrolase"/>
    <property type="match status" value="1"/>
</dbReference>
<protein>
    <submittedName>
        <fullName evidence="1">Uncharacterized protein</fullName>
    </submittedName>
</protein>
<reference evidence="1" key="2">
    <citation type="submission" date="2021-04" db="EMBL/GenBank/DDBJ databases">
        <authorList>
            <person name="Gilroy R."/>
        </authorList>
    </citation>
    <scope>NUCLEOTIDE SEQUENCE</scope>
    <source>
        <strain evidence="1">G3-2149</strain>
    </source>
</reference>
<evidence type="ECO:0000313" key="2">
    <source>
        <dbReference type="Proteomes" id="UP000823865"/>
    </source>
</evidence>
<dbReference type="GO" id="GO:0016788">
    <property type="term" value="F:hydrolase activity, acting on ester bonds"/>
    <property type="evidence" value="ECO:0007669"/>
    <property type="project" value="UniProtKB-ARBA"/>
</dbReference>
<dbReference type="Gene3D" id="3.40.50.1110">
    <property type="entry name" value="SGNH hydrolase"/>
    <property type="match status" value="1"/>
</dbReference>
<sequence>MKRFICYMALFFGLILLIDRLSGLCFDYLNSHAIGGDTANQYYVCKQTDEDILIFGSSRANHHYIPSIIEDSLDVSCYNCGIDGNGILLHYGRYRLITDRYTPKIIIYDLVTAFDISQNDNLKYLDQLKQYHDEAGIIDLFDDVSPMERYKLYSKLYQYNTKFIQMLSDNIRPQQLVIKGYKPIYKTMDYEPKAQEPGQKGLTVDSLKLKYLEKLIMDTQTKGIRLIFMISPNYKAKSSVEFDAAKEIIARYGLPLYDFYSDEEISFDKSFWGDSFHLNDEGAQTFTRKIIPILREYIK</sequence>
<dbReference type="EMBL" id="JAHLFU010000018">
    <property type="protein sequence ID" value="MBU3852422.1"/>
    <property type="molecule type" value="Genomic_DNA"/>
</dbReference>